<feature type="region of interest" description="Disordered" evidence="1">
    <location>
        <begin position="275"/>
        <end position="299"/>
    </location>
</feature>
<dbReference type="EMBL" id="JBJKBG010000004">
    <property type="protein sequence ID" value="KAL3741205.1"/>
    <property type="molecule type" value="Genomic_DNA"/>
</dbReference>
<dbReference type="PANTHER" id="PTHR31065">
    <property type="entry name" value="PLATZ TRANSCRIPTION FACTOR FAMILY PROTEIN"/>
    <property type="match status" value="1"/>
</dbReference>
<evidence type="ECO:0000313" key="2">
    <source>
        <dbReference type="EMBL" id="KAL3741205.1"/>
    </source>
</evidence>
<comment type="caution">
    <text evidence="2">The sequence shown here is derived from an EMBL/GenBank/DDBJ whole genome shotgun (WGS) entry which is preliminary data.</text>
</comment>
<sequence>MREVGLGSLPAIKTHVHSQTTAHQNQSLCLWKCWESSPSSPSSLPIWIIEIEERGRGGGGGMMERPGWLEGLMGERFFGSCAVHQDRRKSEKNVFCLLCCFSLCTHCLPSHPSHPLLQVRRYVYHDVVRLDDLEKLIDCSHIQPYTINGGKVIFLNQRPQSRNYKGPSNICFHCDRTLQEPFHFCSLQCKVDHLLDRGVDLSSILYSFDGADFTVTQNFEDLRMDSSSEVLIDHGQATPSSSLEDHHLMHHLDYQYKDHNSTSCTSSEAECNTLGASHDAHQMTTTRTTTTVKTKNKRSGNKLISGIVLSLSNRRKGAPHRAPLS</sequence>
<accession>A0ABD3KN54</accession>
<evidence type="ECO:0000256" key="1">
    <source>
        <dbReference type="SAM" id="MobiDB-lite"/>
    </source>
</evidence>
<proteinExistence type="predicted"/>
<evidence type="ECO:0008006" key="4">
    <source>
        <dbReference type="Google" id="ProtNLM"/>
    </source>
</evidence>
<dbReference type="Pfam" id="PF04640">
    <property type="entry name" value="PLATZ"/>
    <property type="match status" value="1"/>
</dbReference>
<keyword evidence="3" id="KW-1185">Reference proteome</keyword>
<evidence type="ECO:0000313" key="3">
    <source>
        <dbReference type="Proteomes" id="UP001634007"/>
    </source>
</evidence>
<organism evidence="2 3">
    <name type="scientific">Eucalyptus globulus</name>
    <name type="common">Tasmanian blue gum</name>
    <dbReference type="NCBI Taxonomy" id="34317"/>
    <lineage>
        <taxon>Eukaryota</taxon>
        <taxon>Viridiplantae</taxon>
        <taxon>Streptophyta</taxon>
        <taxon>Embryophyta</taxon>
        <taxon>Tracheophyta</taxon>
        <taxon>Spermatophyta</taxon>
        <taxon>Magnoliopsida</taxon>
        <taxon>eudicotyledons</taxon>
        <taxon>Gunneridae</taxon>
        <taxon>Pentapetalae</taxon>
        <taxon>rosids</taxon>
        <taxon>malvids</taxon>
        <taxon>Myrtales</taxon>
        <taxon>Myrtaceae</taxon>
        <taxon>Myrtoideae</taxon>
        <taxon>Eucalypteae</taxon>
        <taxon>Eucalyptus</taxon>
    </lineage>
</organism>
<feature type="compositionally biased region" description="Low complexity" evidence="1">
    <location>
        <begin position="284"/>
        <end position="293"/>
    </location>
</feature>
<dbReference type="InterPro" id="IPR006734">
    <property type="entry name" value="PLATZ"/>
</dbReference>
<gene>
    <name evidence="2" type="ORF">ACJRO7_016781</name>
</gene>
<name>A0ABD3KN54_EUCGL</name>
<dbReference type="Proteomes" id="UP001634007">
    <property type="component" value="Unassembled WGS sequence"/>
</dbReference>
<protein>
    <recommendedName>
        <fullName evidence="4">PLATZ transcription factor family protein</fullName>
    </recommendedName>
</protein>
<reference evidence="2 3" key="1">
    <citation type="submission" date="2024-11" db="EMBL/GenBank/DDBJ databases">
        <title>Chromosome-level genome assembly of Eucalyptus globulus Labill. provides insights into its genome evolution.</title>
        <authorList>
            <person name="Li X."/>
        </authorList>
    </citation>
    <scope>NUCLEOTIDE SEQUENCE [LARGE SCALE GENOMIC DNA]</scope>
    <source>
        <strain evidence="2">CL2024</strain>
        <tissue evidence="2">Fresh tender leaves</tissue>
    </source>
</reference>
<dbReference type="AlphaFoldDB" id="A0ABD3KN54"/>
<dbReference type="PANTHER" id="PTHR31065:SF46">
    <property type="entry name" value="PLATZ TRANSCRIPTION FACTOR FAMILY PROTEIN-RELATED"/>
    <property type="match status" value="1"/>
</dbReference>